<reference evidence="4" key="1">
    <citation type="submission" date="2016-05" db="EMBL/GenBank/DDBJ databases">
        <title>Paenibacillus oryzae. sp. nov., isolated from the rice root.</title>
        <authorList>
            <person name="Zhang J."/>
            <person name="Zhang X."/>
        </authorList>
    </citation>
    <scope>NUCLEOTIDE SEQUENCE [LARGE SCALE GENOMIC DNA]</scope>
    <source>
        <strain evidence="4">KCTC13222</strain>
    </source>
</reference>
<dbReference type="InterPro" id="IPR051158">
    <property type="entry name" value="Metallophosphoesterase_sf"/>
</dbReference>
<keyword evidence="1" id="KW-1133">Transmembrane helix</keyword>
<sequence>MRNRMARRIMIMLVIVAAINGYIGWHLKVFLSHLGGASYHPWLYWPVFWIVAFCYLMGRFGTKVLPPTVSRSLNVVGSYWLALMQFGILLLPVTDVAIGVLYLASVSPATYVPLLGWIDVAILLILLALGSYLARTPVIRKYEITIPKQAGDWKQLRVAVASDIHLGNVVGNGHLRKLVKHVNGMKPDLILLPGDIIDDDIKPFIRYQMGRTMRELQAPLGIYAVLGNHEYYGGHIPAFVEQMEQIGIRVLMDEVVHIQDSLYIVGRKDKSAEHSAEGRKPLASLMEELELAQPIIVMDHQPHHLDKAAAAGADVMLSGHTHRGQIAPNHLFTRRIFELDWGYLRKGNLHAIVSSGFGTWGPPIRLGSQSEIIELLIHFNK</sequence>
<protein>
    <submittedName>
        <fullName evidence="3">Phosphoesterase</fullName>
    </submittedName>
</protein>
<dbReference type="PANTHER" id="PTHR31302">
    <property type="entry name" value="TRANSMEMBRANE PROTEIN WITH METALLOPHOSPHOESTERASE DOMAIN-RELATED"/>
    <property type="match status" value="1"/>
</dbReference>
<feature type="domain" description="Calcineurin-like phosphoesterase" evidence="2">
    <location>
        <begin position="156"/>
        <end position="323"/>
    </location>
</feature>
<dbReference type="AlphaFoldDB" id="A0A1C1A0R1"/>
<dbReference type="InterPro" id="IPR029052">
    <property type="entry name" value="Metallo-depent_PP-like"/>
</dbReference>
<feature type="transmembrane region" description="Helical" evidence="1">
    <location>
        <begin position="39"/>
        <end position="58"/>
    </location>
</feature>
<name>A0A1C1A0R1_9BACL</name>
<dbReference type="Gene3D" id="3.60.21.10">
    <property type="match status" value="1"/>
</dbReference>
<dbReference type="Pfam" id="PF00149">
    <property type="entry name" value="Metallophos"/>
    <property type="match status" value="1"/>
</dbReference>
<evidence type="ECO:0000313" key="3">
    <source>
        <dbReference type="EMBL" id="OCT13871.1"/>
    </source>
</evidence>
<accession>A0A1C1A0R1</accession>
<feature type="transmembrane region" description="Helical" evidence="1">
    <location>
        <begin position="9"/>
        <end position="27"/>
    </location>
</feature>
<dbReference type="STRING" id="512399.A8709_20070"/>
<organism evidence="3 4">
    <name type="scientific">Paenibacillus pectinilyticus</name>
    <dbReference type="NCBI Taxonomy" id="512399"/>
    <lineage>
        <taxon>Bacteria</taxon>
        <taxon>Bacillati</taxon>
        <taxon>Bacillota</taxon>
        <taxon>Bacilli</taxon>
        <taxon>Bacillales</taxon>
        <taxon>Paenibacillaceae</taxon>
        <taxon>Paenibacillus</taxon>
    </lineage>
</organism>
<evidence type="ECO:0000313" key="4">
    <source>
        <dbReference type="Proteomes" id="UP000093309"/>
    </source>
</evidence>
<feature type="transmembrane region" description="Helical" evidence="1">
    <location>
        <begin position="114"/>
        <end position="134"/>
    </location>
</feature>
<keyword evidence="1" id="KW-0812">Transmembrane</keyword>
<dbReference type="SUPFAM" id="SSF56300">
    <property type="entry name" value="Metallo-dependent phosphatases"/>
    <property type="match status" value="1"/>
</dbReference>
<evidence type="ECO:0000259" key="2">
    <source>
        <dbReference type="Pfam" id="PF00149"/>
    </source>
</evidence>
<dbReference type="Proteomes" id="UP000093309">
    <property type="component" value="Unassembled WGS sequence"/>
</dbReference>
<proteinExistence type="predicted"/>
<dbReference type="GO" id="GO:0016787">
    <property type="term" value="F:hydrolase activity"/>
    <property type="evidence" value="ECO:0007669"/>
    <property type="project" value="InterPro"/>
</dbReference>
<evidence type="ECO:0000256" key="1">
    <source>
        <dbReference type="SAM" id="Phobius"/>
    </source>
</evidence>
<dbReference type="CDD" id="cd07385">
    <property type="entry name" value="MPP_YkuE_C"/>
    <property type="match status" value="1"/>
</dbReference>
<keyword evidence="4" id="KW-1185">Reference proteome</keyword>
<keyword evidence="1" id="KW-0472">Membrane</keyword>
<gene>
    <name evidence="3" type="ORF">A8709_20070</name>
</gene>
<dbReference type="PANTHER" id="PTHR31302:SF0">
    <property type="entry name" value="TRANSMEMBRANE PROTEIN WITH METALLOPHOSPHOESTERASE DOMAIN"/>
    <property type="match status" value="1"/>
</dbReference>
<feature type="transmembrane region" description="Helical" evidence="1">
    <location>
        <begin position="79"/>
        <end position="102"/>
    </location>
</feature>
<dbReference type="OrthoDB" id="9780884at2"/>
<dbReference type="InterPro" id="IPR004843">
    <property type="entry name" value="Calcineurin-like_PHP"/>
</dbReference>
<dbReference type="RefSeq" id="WP_065853987.1">
    <property type="nucleotide sequence ID" value="NZ_LYPC01000022.1"/>
</dbReference>
<comment type="caution">
    <text evidence="3">The sequence shown here is derived from an EMBL/GenBank/DDBJ whole genome shotgun (WGS) entry which is preliminary data.</text>
</comment>
<dbReference type="EMBL" id="LYPC01000022">
    <property type="protein sequence ID" value="OCT13871.1"/>
    <property type="molecule type" value="Genomic_DNA"/>
</dbReference>